<dbReference type="EMBL" id="MT142514">
    <property type="protein sequence ID" value="QJA83594.1"/>
    <property type="molecule type" value="Genomic_DNA"/>
</dbReference>
<dbReference type="EMBL" id="MT143087">
    <property type="protein sequence ID" value="QJA92680.1"/>
    <property type="molecule type" value="Genomic_DNA"/>
</dbReference>
<gene>
    <name evidence="1" type="ORF">MM415A00270_0002</name>
    <name evidence="2" type="ORF">MM415B04520_0010</name>
</gene>
<dbReference type="AlphaFoldDB" id="A0A6M3KQ26"/>
<protein>
    <submittedName>
        <fullName evidence="1">Uncharacterized protein</fullName>
    </submittedName>
</protein>
<evidence type="ECO:0000313" key="2">
    <source>
        <dbReference type="EMBL" id="QJA92680.1"/>
    </source>
</evidence>
<proteinExistence type="predicted"/>
<reference evidence="1" key="1">
    <citation type="submission" date="2020-03" db="EMBL/GenBank/DDBJ databases">
        <title>The deep terrestrial virosphere.</title>
        <authorList>
            <person name="Holmfeldt K."/>
            <person name="Nilsson E."/>
            <person name="Simone D."/>
            <person name="Lopez-Fernandez M."/>
            <person name="Wu X."/>
            <person name="de Brujin I."/>
            <person name="Lundin D."/>
            <person name="Andersson A."/>
            <person name="Bertilsson S."/>
            <person name="Dopson M."/>
        </authorList>
    </citation>
    <scope>NUCLEOTIDE SEQUENCE</scope>
    <source>
        <strain evidence="1">MM415A00270</strain>
        <strain evidence="2">MM415B04520</strain>
    </source>
</reference>
<organism evidence="1">
    <name type="scientific">viral metagenome</name>
    <dbReference type="NCBI Taxonomy" id="1070528"/>
    <lineage>
        <taxon>unclassified sequences</taxon>
        <taxon>metagenomes</taxon>
        <taxon>organismal metagenomes</taxon>
    </lineage>
</organism>
<accession>A0A6M3KQ26</accession>
<name>A0A6M3KQ26_9ZZZZ</name>
<evidence type="ECO:0000313" key="1">
    <source>
        <dbReference type="EMBL" id="QJA83594.1"/>
    </source>
</evidence>
<sequence>MTPEQYRKATGIMNTIDSYKKELQAWQQYTYEGVVSPLQLRMCTLALNHIPSGLFIMFKTECIISLQLEIARMEKELASL</sequence>